<dbReference type="RefSeq" id="WP_211950738.1">
    <property type="nucleotide sequence ID" value="NZ_CAJPUY010000033.1"/>
</dbReference>
<proteinExistence type="predicted"/>
<evidence type="ECO:0000256" key="1">
    <source>
        <dbReference type="SAM" id="SignalP"/>
    </source>
</evidence>
<name>A0A916IYZ4_9BURK</name>
<keyword evidence="3" id="KW-1185">Reference proteome</keyword>
<protein>
    <recommendedName>
        <fullName evidence="4">DUF4124 domain-containing protein</fullName>
    </recommendedName>
</protein>
<evidence type="ECO:0000313" key="3">
    <source>
        <dbReference type="Proteomes" id="UP000672934"/>
    </source>
</evidence>
<dbReference type="EMBL" id="CAJPUY010000033">
    <property type="protein sequence ID" value="CAG2157105.1"/>
    <property type="molecule type" value="Genomic_DNA"/>
</dbReference>
<feature type="chain" id="PRO_5037701962" description="DUF4124 domain-containing protein" evidence="1">
    <location>
        <begin position="20"/>
        <end position="143"/>
    </location>
</feature>
<evidence type="ECO:0008006" key="4">
    <source>
        <dbReference type="Google" id="ProtNLM"/>
    </source>
</evidence>
<accession>A0A916IYZ4</accession>
<evidence type="ECO:0000313" key="2">
    <source>
        <dbReference type="EMBL" id="CAG2157105.1"/>
    </source>
</evidence>
<keyword evidence="1" id="KW-0732">Signal</keyword>
<organism evidence="2 3">
    <name type="scientific">Cupriavidus yeoncheonensis</name>
    <dbReference type="NCBI Taxonomy" id="1462994"/>
    <lineage>
        <taxon>Bacteria</taxon>
        <taxon>Pseudomonadati</taxon>
        <taxon>Pseudomonadota</taxon>
        <taxon>Betaproteobacteria</taxon>
        <taxon>Burkholderiales</taxon>
        <taxon>Burkholderiaceae</taxon>
        <taxon>Cupriavidus</taxon>
    </lineage>
</organism>
<comment type="caution">
    <text evidence="2">The sequence shown here is derived from an EMBL/GenBank/DDBJ whole genome shotgun (WGS) entry which is preliminary data.</text>
</comment>
<gene>
    <name evidence="2" type="ORF">LMG31506_05909</name>
</gene>
<reference evidence="2" key="1">
    <citation type="submission" date="2021-03" db="EMBL/GenBank/DDBJ databases">
        <authorList>
            <person name="Peeters C."/>
        </authorList>
    </citation>
    <scope>NUCLEOTIDE SEQUENCE</scope>
    <source>
        <strain evidence="2">LMG 31506</strain>
    </source>
</reference>
<dbReference type="AlphaFoldDB" id="A0A916IYZ4"/>
<feature type="signal peptide" evidence="1">
    <location>
        <begin position="1"/>
        <end position="19"/>
    </location>
</feature>
<sequence>MLRTVAFAVAFACVPVAHAAKCRSGNGILYTQDDYCPSGYTDVTSGSGGGTVSSIGKADLTRRQEADYLRSRNAEHQAEQRQVAVERQQLVAAENNRRYECNGLIVQRRNAELAMRQGNAWQSMEALRQQYRAIQEGLARLGC</sequence>
<dbReference type="Proteomes" id="UP000672934">
    <property type="component" value="Unassembled WGS sequence"/>
</dbReference>